<dbReference type="PANTHER" id="PTHR30288:SF0">
    <property type="entry name" value="FLAGELLAR HOOK-ASSOCIATED PROTEIN 2"/>
    <property type="match status" value="1"/>
</dbReference>
<comment type="function">
    <text evidence="5">Required for morphogenesis and for the elongation of the flagellar filament by facilitating polymerization of the flagellin monomers at the tip of growing filament. Forms a capping structure, which prevents flagellin subunits (transported through the central channel of the flagellum) from leaking out without polymerization at the distal end.</text>
</comment>
<keyword evidence="8" id="KW-0969">Cilium</keyword>
<comment type="similarity">
    <text evidence="1 5">Belongs to the FliD family.</text>
</comment>
<evidence type="ECO:0000259" key="7">
    <source>
        <dbReference type="Pfam" id="PF07195"/>
    </source>
</evidence>
<dbReference type="Pfam" id="PF02465">
    <property type="entry name" value="FliD_N"/>
    <property type="match status" value="1"/>
</dbReference>
<sequence length="441" mass="47408">MLRVTDPQAMAKTFAEAYMESARWQLERQANDVKRNKDALSGLGSLLTTFRDKQRELVAGGSMIQNTVTQSNDAFASVATTSGAKPGSYQFHVEQLATTHQLTIDVPSGIPAADAGSVKIKLADGSEFTVDLTAAKGEDGNVSAEELARVINSSSGASGNVHAAVIGGQLMLTSANTGADSKISFEIDSTSPLAGAFDGAVTISEAQNAKVKIGDPTNGKTIELQGNTLDSIEGLSITFRQVGSGTITVASDKEKTTESVKAFIDAYNELIDKLAELTRVGDAAKGDPGGPFSSDAGVRALVSQLRSELNKSVDGVKLYELGIDTDKKGKLVLDEKRFEQAFKASPDRFDKLFGDAQTGLVGNLGKALDGWLNEKNGQLKTRNESVAQAEKQLLAKQQEYDRRYQDVFERYTQEFTRLQVLQLQMDNTLDQIKNLFSTSKD</sequence>
<dbReference type="RefSeq" id="WP_038716679.1">
    <property type="nucleotide sequence ID" value="NZ_CM007659.1"/>
</dbReference>
<feature type="domain" description="Flagellar hook-associated protein 2 C-terminal" evidence="7">
    <location>
        <begin position="206"/>
        <end position="426"/>
    </location>
</feature>
<dbReference type="InterPro" id="IPR003481">
    <property type="entry name" value="FliD_N"/>
</dbReference>
<dbReference type="InterPro" id="IPR010809">
    <property type="entry name" value="FliD_C"/>
</dbReference>
<dbReference type="Proteomes" id="UP000030475">
    <property type="component" value="Unassembled WGS sequence"/>
</dbReference>
<feature type="coiled-coil region" evidence="5">
    <location>
        <begin position="372"/>
        <end position="399"/>
    </location>
</feature>
<dbReference type="GO" id="GO:0007155">
    <property type="term" value="P:cell adhesion"/>
    <property type="evidence" value="ECO:0007669"/>
    <property type="project" value="InterPro"/>
</dbReference>
<comment type="subunit">
    <text evidence="2 5">Homopentamer.</text>
</comment>
<evidence type="ECO:0000256" key="4">
    <source>
        <dbReference type="ARBA" id="ARBA00023143"/>
    </source>
</evidence>
<evidence type="ECO:0000256" key="2">
    <source>
        <dbReference type="ARBA" id="ARBA00011255"/>
    </source>
</evidence>
<evidence type="ECO:0000259" key="6">
    <source>
        <dbReference type="Pfam" id="PF02465"/>
    </source>
</evidence>
<proteinExistence type="inferred from homology"/>
<keyword evidence="8" id="KW-0966">Cell projection</keyword>
<dbReference type="GO" id="GO:0005576">
    <property type="term" value="C:extracellular region"/>
    <property type="evidence" value="ECO:0007669"/>
    <property type="project" value="UniProtKB-SubCell"/>
</dbReference>
<dbReference type="PANTHER" id="PTHR30288">
    <property type="entry name" value="FLAGELLAR CAP/ASSEMBLY PROTEIN FLID"/>
    <property type="match status" value="1"/>
</dbReference>
<name>A0AA40MG06_BURPE</name>
<keyword evidence="3 5" id="KW-0175">Coiled coil</keyword>
<comment type="caution">
    <text evidence="8">The sequence shown here is derived from an EMBL/GenBank/DDBJ whole genome shotgun (WGS) entry which is preliminary data.</text>
</comment>
<dbReference type="EMBL" id="JQIM01000009">
    <property type="protein sequence ID" value="KGX10865.1"/>
    <property type="molecule type" value="Genomic_DNA"/>
</dbReference>
<reference evidence="8 9" key="1">
    <citation type="submission" date="2014-08" db="EMBL/GenBank/DDBJ databases">
        <authorList>
            <person name="Bunnell A."/>
            <person name="Chain P.S."/>
            <person name="Chertkov O."/>
            <person name="Currie B.J."/>
            <person name="Daligault H.E."/>
            <person name="Davenport K.W."/>
            <person name="Davis C."/>
            <person name="Gleasner C.D."/>
            <person name="Johnson S.L."/>
            <person name="Kaestli M."/>
            <person name="Koren S."/>
            <person name="Kunde Y.A."/>
            <person name="Mayo M."/>
            <person name="McMurry K.K."/>
            <person name="Price E.P."/>
            <person name="Reitenga K.G."/>
            <person name="Robison R."/>
            <person name="Rosovitz M.J."/>
            <person name="Sarovich D.S."/>
            <person name="Teshima H."/>
        </authorList>
    </citation>
    <scope>NUCLEOTIDE SEQUENCE [LARGE SCALE GENOMIC DNA]</scope>
    <source>
        <strain evidence="8 9">MSHR44</strain>
    </source>
</reference>
<keyword evidence="5" id="KW-0964">Secreted</keyword>
<gene>
    <name evidence="8" type="ORF">Y036_4971</name>
</gene>
<dbReference type="InterPro" id="IPR040026">
    <property type="entry name" value="FliD"/>
</dbReference>
<evidence type="ECO:0000313" key="8">
    <source>
        <dbReference type="EMBL" id="KGX10865.1"/>
    </source>
</evidence>
<evidence type="ECO:0000313" key="9">
    <source>
        <dbReference type="Proteomes" id="UP000030475"/>
    </source>
</evidence>
<keyword evidence="8" id="KW-0282">Flagellum</keyword>
<organism evidence="8 9">
    <name type="scientific">Burkholderia pseudomallei</name>
    <name type="common">Pseudomonas pseudomallei</name>
    <dbReference type="NCBI Taxonomy" id="28450"/>
    <lineage>
        <taxon>Bacteria</taxon>
        <taxon>Pseudomonadati</taxon>
        <taxon>Pseudomonadota</taxon>
        <taxon>Betaproteobacteria</taxon>
        <taxon>Burkholderiales</taxon>
        <taxon>Burkholderiaceae</taxon>
        <taxon>Burkholderia</taxon>
        <taxon>pseudomallei group</taxon>
    </lineage>
</organism>
<dbReference type="AlphaFoldDB" id="A0AA40MG06"/>
<dbReference type="GO" id="GO:0009421">
    <property type="term" value="C:bacterial-type flagellum filament cap"/>
    <property type="evidence" value="ECO:0007669"/>
    <property type="project" value="InterPro"/>
</dbReference>
<protein>
    <recommendedName>
        <fullName evidence="5">Flagellar hook-associated protein 2</fullName>
        <shortName evidence="5">HAP2</shortName>
    </recommendedName>
    <alternativeName>
        <fullName evidence="5">Flagellar cap protein</fullName>
    </alternativeName>
</protein>
<evidence type="ECO:0000256" key="3">
    <source>
        <dbReference type="ARBA" id="ARBA00023054"/>
    </source>
</evidence>
<dbReference type="Pfam" id="PF07195">
    <property type="entry name" value="FliD_C"/>
    <property type="match status" value="1"/>
</dbReference>
<accession>A0AA40MG06</accession>
<keyword evidence="4 5" id="KW-0975">Bacterial flagellum</keyword>
<evidence type="ECO:0000256" key="5">
    <source>
        <dbReference type="RuleBase" id="RU362066"/>
    </source>
</evidence>
<evidence type="ECO:0000256" key="1">
    <source>
        <dbReference type="ARBA" id="ARBA00009764"/>
    </source>
</evidence>
<feature type="domain" description="Flagellar hook-associated protein 2 N-terminal" evidence="6">
    <location>
        <begin position="6"/>
        <end position="100"/>
    </location>
</feature>
<dbReference type="GO" id="GO:0071973">
    <property type="term" value="P:bacterial-type flagellum-dependent cell motility"/>
    <property type="evidence" value="ECO:0007669"/>
    <property type="project" value="TreeGrafter"/>
</dbReference>
<dbReference type="GO" id="GO:0009424">
    <property type="term" value="C:bacterial-type flagellum hook"/>
    <property type="evidence" value="ECO:0007669"/>
    <property type="project" value="UniProtKB-UniRule"/>
</dbReference>
<comment type="subcellular location">
    <subcellularLocation>
        <location evidence="5">Secreted</location>
    </subcellularLocation>
    <subcellularLocation>
        <location evidence="5">Bacterial flagellum</location>
    </subcellularLocation>
</comment>